<comment type="caution">
    <text evidence="6">The sequence shown here is derived from an EMBL/GenBank/DDBJ whole genome shotgun (WGS) entry which is preliminary data.</text>
</comment>
<feature type="domain" description="Nudix hydrolase" evidence="5">
    <location>
        <begin position="35"/>
        <end position="180"/>
    </location>
</feature>
<reference evidence="6 7" key="1">
    <citation type="submission" date="2012-09" db="EMBL/GenBank/DDBJ databases">
        <title>Genome Sequence of alkane-degrading Bacterium Alcanivorax sp. 19-m-6.</title>
        <authorList>
            <person name="Lai Q."/>
            <person name="Shao Z."/>
        </authorList>
    </citation>
    <scope>NUCLEOTIDE SEQUENCE [LARGE SCALE GENOMIC DNA]</scope>
    <source>
        <strain evidence="6 7">19-m-6</strain>
    </source>
</reference>
<dbReference type="SUPFAM" id="SSF55811">
    <property type="entry name" value="Nudix"/>
    <property type="match status" value="1"/>
</dbReference>
<dbReference type="PANTHER" id="PTHR43046:SF14">
    <property type="entry name" value="MUTT_NUDIX FAMILY PROTEIN"/>
    <property type="match status" value="1"/>
</dbReference>
<dbReference type="AlphaFoldDB" id="A0A095SG31"/>
<dbReference type="PANTHER" id="PTHR43046">
    <property type="entry name" value="GDP-MANNOSE MANNOSYL HYDROLASE"/>
    <property type="match status" value="1"/>
</dbReference>
<protein>
    <recommendedName>
        <fullName evidence="4">RNA pyrophosphohydrolase</fullName>
        <ecNumber evidence="4">3.6.1.-</ecNumber>
    </recommendedName>
    <alternativeName>
        <fullName evidence="4">(Di)nucleoside polyphosphate hydrolase</fullName>
    </alternativeName>
</protein>
<dbReference type="NCBIfam" id="NF001938">
    <property type="entry name" value="PRK00714.1-5"/>
    <property type="match status" value="1"/>
</dbReference>
<comment type="similarity">
    <text evidence="4">Belongs to the Nudix hydrolase family. RppH subfamily.</text>
</comment>
<comment type="cofactor">
    <cofactor evidence="1">
        <name>Mn(2+)</name>
        <dbReference type="ChEBI" id="CHEBI:29035"/>
    </cofactor>
</comment>
<comment type="cofactor">
    <cofactor evidence="2">
        <name>Mg(2+)</name>
        <dbReference type="ChEBI" id="CHEBI:18420"/>
    </cofactor>
</comment>
<feature type="short sequence motif" description="Nudix box" evidence="4">
    <location>
        <begin position="68"/>
        <end position="89"/>
    </location>
</feature>
<keyword evidence="3 4" id="KW-0378">Hydrolase</keyword>
<dbReference type="PROSITE" id="PS00893">
    <property type="entry name" value="NUDIX_BOX"/>
    <property type="match status" value="1"/>
</dbReference>
<organism evidence="6 7">
    <name type="scientific">Alcanivorax nanhaiticus</name>
    <dbReference type="NCBI Taxonomy" id="1177154"/>
    <lineage>
        <taxon>Bacteria</taxon>
        <taxon>Pseudomonadati</taxon>
        <taxon>Pseudomonadota</taxon>
        <taxon>Gammaproteobacteria</taxon>
        <taxon>Oceanospirillales</taxon>
        <taxon>Alcanivoracaceae</taxon>
        <taxon>Alcanivorax</taxon>
    </lineage>
</organism>
<dbReference type="InterPro" id="IPR020476">
    <property type="entry name" value="Nudix_hydrolase"/>
</dbReference>
<dbReference type="PRINTS" id="PR00502">
    <property type="entry name" value="NUDIXFAMILY"/>
</dbReference>
<evidence type="ECO:0000259" key="5">
    <source>
        <dbReference type="PROSITE" id="PS51462"/>
    </source>
</evidence>
<dbReference type="Pfam" id="PF00293">
    <property type="entry name" value="NUDIX"/>
    <property type="match status" value="1"/>
</dbReference>
<gene>
    <name evidence="4" type="primary">rppH</name>
    <name evidence="4" type="synonym">nudH</name>
    <name evidence="6" type="ORF">Y5S_03182</name>
</gene>
<name>A0A095SG31_9GAMM</name>
<comment type="function">
    <text evidence="4">Accelerates the degradation of transcripts by removing pyrophosphate from the 5'-end of triphosphorylated RNA, leading to a more labile monophosphorylated state that can stimulate subsequent ribonuclease cleavage.</text>
</comment>
<comment type="cofactor">
    <cofactor evidence="4">
        <name>a divalent metal cation</name>
        <dbReference type="ChEBI" id="CHEBI:60240"/>
    </cofactor>
</comment>
<dbReference type="Gene3D" id="3.90.79.10">
    <property type="entry name" value="Nucleoside Triphosphate Pyrophosphohydrolase"/>
    <property type="match status" value="1"/>
</dbReference>
<dbReference type="CDD" id="cd03671">
    <property type="entry name" value="NUDIX_Ap4A_hydrolase_plant_like"/>
    <property type="match status" value="1"/>
</dbReference>
<dbReference type="PROSITE" id="PS51462">
    <property type="entry name" value="NUDIX"/>
    <property type="match status" value="1"/>
</dbReference>
<dbReference type="PATRIC" id="fig|1177154.3.peg.3224"/>
<dbReference type="InterPro" id="IPR020084">
    <property type="entry name" value="NUDIX_hydrolase_CS"/>
</dbReference>
<evidence type="ECO:0000256" key="4">
    <source>
        <dbReference type="HAMAP-Rule" id="MF_00298"/>
    </source>
</evidence>
<evidence type="ECO:0000256" key="2">
    <source>
        <dbReference type="ARBA" id="ARBA00001946"/>
    </source>
</evidence>
<dbReference type="Proteomes" id="UP000029444">
    <property type="component" value="Unassembled WGS sequence"/>
</dbReference>
<dbReference type="EMBL" id="ARXV01000016">
    <property type="protein sequence ID" value="KGD63546.1"/>
    <property type="molecule type" value="Genomic_DNA"/>
</dbReference>
<evidence type="ECO:0000256" key="1">
    <source>
        <dbReference type="ARBA" id="ARBA00001936"/>
    </source>
</evidence>
<keyword evidence="7" id="KW-1185">Reference proteome</keyword>
<dbReference type="EC" id="3.6.1.-" evidence="4"/>
<dbReference type="InterPro" id="IPR022927">
    <property type="entry name" value="RppH"/>
</dbReference>
<accession>A0A095SG31</accession>
<dbReference type="STRING" id="1177154.Y5S_03182"/>
<proteinExistence type="inferred from homology"/>
<evidence type="ECO:0000256" key="3">
    <source>
        <dbReference type="ARBA" id="ARBA00022801"/>
    </source>
</evidence>
<dbReference type="eggNOG" id="COG0494">
    <property type="taxonomic scope" value="Bacteria"/>
</dbReference>
<dbReference type="HAMAP" id="MF_00298">
    <property type="entry name" value="Nudix_RppH"/>
    <property type="match status" value="1"/>
</dbReference>
<sequence length="207" mass="23876">MKDRGFQALGCKATIAQERSPCFREIMTGIIDEKGFRLNVGIIIAGEDGRVFWGRRVGNRDAWQFPQGGMMPGETPEETLFRELEEEVGLRAEHVEIIASTEGWLTYRLPRRFLRRPRNRPHCIGQRQKWFLLKLTASEESIDLFASETPEFKAWRWVNYWYPIRKVVHFKRGVYARALRELAPALKKEVGTLSVKTANRPGGANDA</sequence>
<evidence type="ECO:0000313" key="6">
    <source>
        <dbReference type="EMBL" id="KGD63546.1"/>
    </source>
</evidence>
<dbReference type="InterPro" id="IPR000086">
    <property type="entry name" value="NUDIX_hydrolase_dom"/>
</dbReference>
<evidence type="ECO:0000313" key="7">
    <source>
        <dbReference type="Proteomes" id="UP000029444"/>
    </source>
</evidence>
<dbReference type="GO" id="GO:0016462">
    <property type="term" value="F:pyrophosphatase activity"/>
    <property type="evidence" value="ECO:0007669"/>
    <property type="project" value="UniProtKB-ARBA"/>
</dbReference>
<dbReference type="InterPro" id="IPR015797">
    <property type="entry name" value="NUDIX_hydrolase-like_dom_sf"/>
</dbReference>
<dbReference type="NCBIfam" id="NF001937">
    <property type="entry name" value="PRK00714.1-4"/>
    <property type="match status" value="1"/>
</dbReference>